<dbReference type="AlphaFoldDB" id="A0A3E0VA86"/>
<proteinExistence type="predicted"/>
<sequence length="104" mass="11295">MTDPKLDPEHAVRVARELLTETTERRVTAVRTLVGATNAVDAAEQALKDARDAHARAWADAITSGWSDKELRATGVRPPLKTGTPPKTRRTPRNTAPSPDEASE</sequence>
<dbReference type="RefSeq" id="WP_116284729.1">
    <property type="nucleotide sequence ID" value="NZ_NBXA01000050.1"/>
</dbReference>
<evidence type="ECO:0000313" key="2">
    <source>
        <dbReference type="EMBL" id="RFA06756.1"/>
    </source>
</evidence>
<dbReference type="Proteomes" id="UP000256709">
    <property type="component" value="Unassembled WGS sequence"/>
</dbReference>
<reference evidence="2 3" key="1">
    <citation type="submission" date="2017-04" db="EMBL/GenBank/DDBJ databases">
        <title>Comparative genome analysis of Subtercola boreus.</title>
        <authorList>
            <person name="Cho Y.-J."/>
            <person name="Cho A."/>
            <person name="Kim O.-S."/>
            <person name="Lee J.-I."/>
        </authorList>
    </citation>
    <scope>NUCLEOTIDE SEQUENCE [LARGE SCALE GENOMIC DNA]</scope>
    <source>
        <strain evidence="2 3">P27444</strain>
    </source>
</reference>
<evidence type="ECO:0000256" key="1">
    <source>
        <dbReference type="SAM" id="MobiDB-lite"/>
    </source>
</evidence>
<evidence type="ECO:0000313" key="3">
    <source>
        <dbReference type="Proteomes" id="UP000256709"/>
    </source>
</evidence>
<gene>
    <name evidence="2" type="ORF">B7R21_18435</name>
</gene>
<comment type="caution">
    <text evidence="2">The sequence shown here is derived from an EMBL/GenBank/DDBJ whole genome shotgun (WGS) entry which is preliminary data.</text>
</comment>
<accession>A0A3E0VA86</accession>
<protein>
    <submittedName>
        <fullName evidence="2">Uncharacterized protein</fullName>
    </submittedName>
</protein>
<name>A0A3E0VA86_9MICO</name>
<dbReference type="EMBL" id="NBXA01000050">
    <property type="protein sequence ID" value="RFA06756.1"/>
    <property type="molecule type" value="Genomic_DNA"/>
</dbReference>
<organism evidence="2 3">
    <name type="scientific">Subtercola boreus</name>
    <dbReference type="NCBI Taxonomy" id="120213"/>
    <lineage>
        <taxon>Bacteria</taxon>
        <taxon>Bacillati</taxon>
        <taxon>Actinomycetota</taxon>
        <taxon>Actinomycetes</taxon>
        <taxon>Micrococcales</taxon>
        <taxon>Microbacteriaceae</taxon>
        <taxon>Subtercola</taxon>
    </lineage>
</organism>
<feature type="compositionally biased region" description="Low complexity" evidence="1">
    <location>
        <begin position="77"/>
        <end position="86"/>
    </location>
</feature>
<feature type="region of interest" description="Disordered" evidence="1">
    <location>
        <begin position="69"/>
        <end position="104"/>
    </location>
</feature>